<dbReference type="Proteomes" id="UP000053477">
    <property type="component" value="Unassembled WGS sequence"/>
</dbReference>
<dbReference type="InterPro" id="IPR030381">
    <property type="entry name" value="G_DYNAMIN_dom"/>
</dbReference>
<keyword evidence="1" id="KW-0547">Nucleotide-binding</keyword>
<name>A0A0H2S4N3_9AGAM</name>
<dbReference type="GO" id="GO:0016559">
    <property type="term" value="P:peroxisome fission"/>
    <property type="evidence" value="ECO:0007669"/>
    <property type="project" value="TreeGrafter"/>
</dbReference>
<dbReference type="Pfam" id="PF02212">
    <property type="entry name" value="GED"/>
    <property type="match status" value="1"/>
</dbReference>
<dbReference type="InterPro" id="IPR001401">
    <property type="entry name" value="Dynamin_GTPase"/>
</dbReference>
<dbReference type="GO" id="GO:0006897">
    <property type="term" value="P:endocytosis"/>
    <property type="evidence" value="ECO:0007669"/>
    <property type="project" value="TreeGrafter"/>
</dbReference>
<dbReference type="GO" id="GO:0005874">
    <property type="term" value="C:microtubule"/>
    <property type="evidence" value="ECO:0007669"/>
    <property type="project" value="TreeGrafter"/>
</dbReference>
<dbReference type="InterPro" id="IPR003130">
    <property type="entry name" value="GED"/>
</dbReference>
<dbReference type="GO" id="GO:0005525">
    <property type="term" value="F:GTP binding"/>
    <property type="evidence" value="ECO:0007669"/>
    <property type="project" value="InterPro"/>
</dbReference>
<dbReference type="CDD" id="cd08771">
    <property type="entry name" value="DLP_1"/>
    <property type="match status" value="1"/>
</dbReference>
<dbReference type="STRING" id="27342.A0A0H2S4N3"/>
<dbReference type="InterPro" id="IPR022812">
    <property type="entry name" value="Dynamin"/>
</dbReference>
<sequence length="764" mass="85823">MTIDLSESEYAKNTRSILDVAKSLRESGVSTTTLKITIPLLVIIGSQSAGKSSIVEVISGVRVPRASGTCTRCPMEVNIRRCSGEWSVQVYLRREFDAAGVKLDVATKVPFGEPIADRKDISRRLMCAQIAILDNAEENCEMFFRLADTEIEKYRKSTNGTPRFSKNAIIVDVSDPSPNCIDLSFVDLPGLIQNEAEEVVELLERLVESFINKPDCLILVAVPMSDDIENHKSMRLALKADPEKRRTIGVLTKPDLLSVGSRKKWMEILDGTNDMHALRLGYFIVKLSEDAEKSPPRERDEHESKEGDFFTNNPPWDQYQNRDQLGVKNLVKALSKNLMNLIDDALPRLFESVKEQSRSFRQELSLIPKPIAEDTPSLVVSKRIGMLYKDLERTIAGVDVNGKSIAAGDRSFVQQNQSTYFSLKKAIHSTAPVFRPKNGLSDGSTPESNDAEEYFDEENEVLDVGITLPGPPSTKDCGAVRDYINGSRGHEQKGIVPYTAHRVLIEEFVELWRLPTMQCFDIVSARLEKVLNEHVAKNFSLFPSLCEHILPITAKLFENQRDAAQKAVEVALRMESESPYSPFTQNNEYRFSSMKRWATHYAKVFSQRPASQEYIIPEVVTSIAEQVVESIPVVGEVINKVAEGALASDGSSSDASQTSTKPDVGAYEEERKVMAFVRAYFNVSYKRIIDYIPLTIEYTLNKGLLETIQHGIEENLKLYDPGMADKISAMLCEAKEVKERREYLKDKLALLDKNLLQMRQLGLK</sequence>
<dbReference type="InterPro" id="IPR020850">
    <property type="entry name" value="GED_dom"/>
</dbReference>
<evidence type="ECO:0000313" key="6">
    <source>
        <dbReference type="EMBL" id="KLO16628.1"/>
    </source>
</evidence>
<dbReference type="Pfam" id="PF01031">
    <property type="entry name" value="Dynamin_M"/>
    <property type="match status" value="2"/>
</dbReference>
<dbReference type="GO" id="GO:0005739">
    <property type="term" value="C:mitochondrion"/>
    <property type="evidence" value="ECO:0007669"/>
    <property type="project" value="TreeGrafter"/>
</dbReference>
<dbReference type="PANTHER" id="PTHR11566">
    <property type="entry name" value="DYNAMIN"/>
    <property type="match status" value="1"/>
</dbReference>
<dbReference type="SMART" id="SM00053">
    <property type="entry name" value="DYNc"/>
    <property type="match status" value="1"/>
</dbReference>
<dbReference type="GO" id="GO:0000266">
    <property type="term" value="P:mitochondrial fission"/>
    <property type="evidence" value="ECO:0007669"/>
    <property type="project" value="TreeGrafter"/>
</dbReference>
<evidence type="ECO:0000256" key="2">
    <source>
        <dbReference type="ARBA" id="ARBA00023134"/>
    </source>
</evidence>
<gene>
    <name evidence="6" type="ORF">SCHPADRAFT_208243</name>
</gene>
<dbReference type="PANTHER" id="PTHR11566:SF21">
    <property type="entry name" value="DYNAMIN RELATED PROTEIN 1, ISOFORM A"/>
    <property type="match status" value="1"/>
</dbReference>
<dbReference type="GO" id="GO:0003924">
    <property type="term" value="F:GTPase activity"/>
    <property type="evidence" value="ECO:0007669"/>
    <property type="project" value="InterPro"/>
</dbReference>
<reference evidence="6 7" key="1">
    <citation type="submission" date="2015-04" db="EMBL/GenBank/DDBJ databases">
        <title>Complete genome sequence of Schizopora paradoxa KUC8140, a cosmopolitan wood degrader in East Asia.</title>
        <authorList>
            <consortium name="DOE Joint Genome Institute"/>
            <person name="Min B."/>
            <person name="Park H."/>
            <person name="Jang Y."/>
            <person name="Kim J.-J."/>
            <person name="Kim K.H."/>
            <person name="Pangilinan J."/>
            <person name="Lipzen A."/>
            <person name="Riley R."/>
            <person name="Grigoriev I.V."/>
            <person name="Spatafora J.W."/>
            <person name="Choi I.-G."/>
        </authorList>
    </citation>
    <scope>NUCLEOTIDE SEQUENCE [LARGE SCALE GENOMIC DNA]</scope>
    <source>
        <strain evidence="6 7">KUC8140</strain>
    </source>
</reference>
<dbReference type="InterPro" id="IPR045063">
    <property type="entry name" value="Dynamin_N"/>
</dbReference>
<feature type="domain" description="GED" evidence="4">
    <location>
        <begin position="670"/>
        <end position="764"/>
    </location>
</feature>
<dbReference type="PROSITE" id="PS51718">
    <property type="entry name" value="G_DYNAMIN_2"/>
    <property type="match status" value="1"/>
</dbReference>
<dbReference type="PRINTS" id="PR00195">
    <property type="entry name" value="DYNAMIN"/>
</dbReference>
<keyword evidence="7" id="KW-1185">Reference proteome</keyword>
<dbReference type="InParanoid" id="A0A0H2S4N3"/>
<protein>
    <submittedName>
        <fullName evidence="6">p-loop containing nucleoside triphosphate hydrolase protein</fullName>
    </submittedName>
</protein>
<evidence type="ECO:0000259" key="5">
    <source>
        <dbReference type="PROSITE" id="PS51718"/>
    </source>
</evidence>
<feature type="compositionally biased region" description="Basic and acidic residues" evidence="3">
    <location>
        <begin position="291"/>
        <end position="308"/>
    </location>
</feature>
<dbReference type="InterPro" id="IPR027417">
    <property type="entry name" value="P-loop_NTPase"/>
</dbReference>
<feature type="domain" description="Dynamin-type G" evidence="5">
    <location>
        <begin position="35"/>
        <end position="347"/>
    </location>
</feature>
<keyword evidence="6" id="KW-0378">Hydrolase</keyword>
<dbReference type="GO" id="GO:0016020">
    <property type="term" value="C:membrane"/>
    <property type="evidence" value="ECO:0007669"/>
    <property type="project" value="TreeGrafter"/>
</dbReference>
<dbReference type="GO" id="GO:0008017">
    <property type="term" value="F:microtubule binding"/>
    <property type="evidence" value="ECO:0007669"/>
    <property type="project" value="TreeGrafter"/>
</dbReference>
<dbReference type="GO" id="GO:0048312">
    <property type="term" value="P:intracellular distribution of mitochondria"/>
    <property type="evidence" value="ECO:0007669"/>
    <property type="project" value="TreeGrafter"/>
</dbReference>
<dbReference type="SUPFAM" id="SSF52540">
    <property type="entry name" value="P-loop containing nucleoside triphosphate hydrolases"/>
    <property type="match status" value="1"/>
</dbReference>
<feature type="region of interest" description="Disordered" evidence="3">
    <location>
        <begin position="291"/>
        <end position="315"/>
    </location>
</feature>
<dbReference type="InterPro" id="IPR000375">
    <property type="entry name" value="Dynamin_stalk"/>
</dbReference>
<dbReference type="AlphaFoldDB" id="A0A0H2S4N3"/>
<dbReference type="PROSITE" id="PS51388">
    <property type="entry name" value="GED"/>
    <property type="match status" value="1"/>
</dbReference>
<dbReference type="EMBL" id="KQ085914">
    <property type="protein sequence ID" value="KLO16628.1"/>
    <property type="molecule type" value="Genomic_DNA"/>
</dbReference>
<organism evidence="6 7">
    <name type="scientific">Schizopora paradoxa</name>
    <dbReference type="NCBI Taxonomy" id="27342"/>
    <lineage>
        <taxon>Eukaryota</taxon>
        <taxon>Fungi</taxon>
        <taxon>Dikarya</taxon>
        <taxon>Basidiomycota</taxon>
        <taxon>Agaricomycotina</taxon>
        <taxon>Agaricomycetes</taxon>
        <taxon>Hymenochaetales</taxon>
        <taxon>Schizoporaceae</taxon>
        <taxon>Schizopora</taxon>
    </lineage>
</organism>
<dbReference type="OrthoDB" id="5061070at2759"/>
<keyword evidence="2" id="KW-0342">GTP-binding</keyword>
<accession>A0A0H2S4N3</accession>
<evidence type="ECO:0000313" key="7">
    <source>
        <dbReference type="Proteomes" id="UP000053477"/>
    </source>
</evidence>
<evidence type="ECO:0000256" key="3">
    <source>
        <dbReference type="SAM" id="MobiDB-lite"/>
    </source>
</evidence>
<dbReference type="Gene3D" id="3.40.50.300">
    <property type="entry name" value="P-loop containing nucleotide triphosphate hydrolases"/>
    <property type="match status" value="1"/>
</dbReference>
<dbReference type="Gene3D" id="1.20.120.1240">
    <property type="entry name" value="Dynamin, middle domain"/>
    <property type="match status" value="1"/>
</dbReference>
<evidence type="ECO:0000259" key="4">
    <source>
        <dbReference type="PROSITE" id="PS51388"/>
    </source>
</evidence>
<proteinExistence type="predicted"/>
<dbReference type="Pfam" id="PF00350">
    <property type="entry name" value="Dynamin_N"/>
    <property type="match status" value="1"/>
</dbReference>
<evidence type="ECO:0000256" key="1">
    <source>
        <dbReference type="ARBA" id="ARBA00022741"/>
    </source>
</evidence>